<gene>
    <name evidence="5" type="ORF">BG20_I0155</name>
</gene>
<feature type="domain" description="GHMP kinase N-terminal" evidence="3">
    <location>
        <begin position="90"/>
        <end position="173"/>
    </location>
</feature>
<dbReference type="OrthoDB" id="116110at2157"/>
<dbReference type="PANTHER" id="PTHR10457">
    <property type="entry name" value="MEVALONATE KINASE/GALACTOKINASE"/>
    <property type="match status" value="1"/>
</dbReference>
<dbReference type="InterPro" id="IPR036554">
    <property type="entry name" value="GHMP_kinase_C_sf"/>
</dbReference>
<proteinExistence type="predicted"/>
<evidence type="ECO:0000259" key="3">
    <source>
        <dbReference type="Pfam" id="PF00288"/>
    </source>
</evidence>
<dbReference type="Pfam" id="PF08544">
    <property type="entry name" value="GHMP_kinases_C"/>
    <property type="match status" value="1"/>
</dbReference>
<evidence type="ECO:0000313" key="6">
    <source>
        <dbReference type="Proteomes" id="UP000014065"/>
    </source>
</evidence>
<dbReference type="SUPFAM" id="SSF54211">
    <property type="entry name" value="Ribosomal protein S5 domain 2-like"/>
    <property type="match status" value="1"/>
</dbReference>
<dbReference type="AlphaFoldDB" id="S2EL13"/>
<dbReference type="GO" id="GO:0004335">
    <property type="term" value="F:galactokinase activity"/>
    <property type="evidence" value="ECO:0007669"/>
    <property type="project" value="TreeGrafter"/>
</dbReference>
<dbReference type="PIRSF" id="PIRSF036406">
    <property type="entry name" value="Hept_kin"/>
    <property type="match status" value="1"/>
</dbReference>
<protein>
    <submittedName>
        <fullName evidence="5">GHMP kinase, N-terminal domain protein</fullName>
    </submittedName>
</protein>
<dbReference type="Gene3D" id="3.30.230.120">
    <property type="match status" value="1"/>
</dbReference>
<accession>S2EL13</accession>
<keyword evidence="1" id="KW-0547">Nucleotide-binding</keyword>
<dbReference type="InterPro" id="IPR020568">
    <property type="entry name" value="Ribosomal_Su5_D2-typ_SF"/>
</dbReference>
<keyword evidence="5" id="KW-0418">Kinase</keyword>
<evidence type="ECO:0000313" key="5">
    <source>
        <dbReference type="EMBL" id="EPA05322.1"/>
    </source>
</evidence>
<dbReference type="PATRIC" id="fig|859192.6.peg.1431"/>
<dbReference type="GO" id="GO:0005524">
    <property type="term" value="F:ATP binding"/>
    <property type="evidence" value="ECO:0007669"/>
    <property type="project" value="UniProtKB-KW"/>
</dbReference>
<evidence type="ECO:0000256" key="2">
    <source>
        <dbReference type="ARBA" id="ARBA00022840"/>
    </source>
</evidence>
<dbReference type="SUPFAM" id="SSF55060">
    <property type="entry name" value="GHMP Kinase, C-terminal domain"/>
    <property type="match status" value="1"/>
</dbReference>
<reference evidence="5 6" key="1">
    <citation type="journal article" date="2012" name="J. Bacteriol.">
        <title>Genome Sequence of "Candidatus Nitrosoarchaeum limnia" BG20, a Low-Salinity Ammonia-Oxidizing Archaeon from the San Francisco Bay Estuary.</title>
        <authorList>
            <person name="Mosier A.C."/>
            <person name="Allen E.E."/>
            <person name="Kim M."/>
            <person name="Ferriera S."/>
            <person name="Francis C.A."/>
        </authorList>
    </citation>
    <scope>NUCLEOTIDE SEQUENCE [LARGE SCALE GENOMIC DNA]</scope>
    <source>
        <strain evidence="5 6">BG20</strain>
    </source>
</reference>
<sequence length="350" mass="39109">MLIKNEKIHCRVPLRISFAGGGTDLPFYYEKYGGAVIGSTIDKFAYSTLTPHKFDKNKILVRSTDYDIETVLKIKAKFFDLEYDGKLDLAKAVLNVMKPKKLGFEMVTASDSAPGSGLGSSTSIVTSIVGALKSYMRLSLTSYEIAELAHKIERVNLSIKGGIQDQYACTFGGFYFIEFNKNKIIVNPLKIRSDIIHELESCLVLADTNISRDSSEIHSIQAKSINDKTIESLHDMKKHAYNMKTQLLKGDVEDFANELHESWLTKKKISDIISTKKIEKIYSNARKHGAISGKVLGAGGGGHMLFYVNLEKRRELEKNLIRSGCQIIPFCFENHGLQTWKVSEKGVKPG</sequence>
<dbReference type="InterPro" id="IPR006204">
    <property type="entry name" value="GHMP_kinase_N_dom"/>
</dbReference>
<feature type="domain" description="GHMP kinase C-terminal" evidence="4">
    <location>
        <begin position="244"/>
        <end position="317"/>
    </location>
</feature>
<dbReference type="InterPro" id="IPR014606">
    <property type="entry name" value="Heptose_7-P_kinase"/>
</dbReference>
<dbReference type="PRINTS" id="PR00960">
    <property type="entry name" value="LMBPPROTEIN"/>
</dbReference>
<dbReference type="EMBL" id="AHJG01000193">
    <property type="protein sequence ID" value="EPA05322.1"/>
    <property type="molecule type" value="Genomic_DNA"/>
</dbReference>
<keyword evidence="2" id="KW-0067">ATP-binding</keyword>
<comment type="caution">
    <text evidence="5">The sequence shown here is derived from an EMBL/GenBank/DDBJ whole genome shotgun (WGS) entry which is preliminary data.</text>
</comment>
<keyword evidence="5" id="KW-0808">Transferase</keyword>
<dbReference type="InterPro" id="IPR001174">
    <property type="entry name" value="HddA/FKP"/>
</dbReference>
<dbReference type="Pfam" id="PF00288">
    <property type="entry name" value="GHMP_kinases_N"/>
    <property type="match status" value="1"/>
</dbReference>
<evidence type="ECO:0000259" key="4">
    <source>
        <dbReference type="Pfam" id="PF08544"/>
    </source>
</evidence>
<keyword evidence="6" id="KW-1185">Reference proteome</keyword>
<dbReference type="PANTHER" id="PTHR10457:SF9">
    <property type="entry name" value="D-GLYCERO-ALPHA-D-MANNO-HEPTOSE 7-PHOSPHATE KINASE"/>
    <property type="match status" value="1"/>
</dbReference>
<dbReference type="Proteomes" id="UP000014065">
    <property type="component" value="Unassembled WGS sequence"/>
</dbReference>
<evidence type="ECO:0000256" key="1">
    <source>
        <dbReference type="ARBA" id="ARBA00022741"/>
    </source>
</evidence>
<dbReference type="GO" id="GO:0006012">
    <property type="term" value="P:galactose metabolic process"/>
    <property type="evidence" value="ECO:0007669"/>
    <property type="project" value="TreeGrafter"/>
</dbReference>
<organism evidence="5 6">
    <name type="scientific">Candidatus Nitrosarchaeum limnium BG20</name>
    <dbReference type="NCBI Taxonomy" id="859192"/>
    <lineage>
        <taxon>Archaea</taxon>
        <taxon>Nitrososphaerota</taxon>
        <taxon>Nitrososphaeria</taxon>
        <taxon>Nitrosopumilales</taxon>
        <taxon>Nitrosopumilaceae</taxon>
        <taxon>Nitrosarchaeum</taxon>
    </lineage>
</organism>
<dbReference type="InterPro" id="IPR013750">
    <property type="entry name" value="GHMP_kinase_C_dom"/>
</dbReference>
<name>S2EL13_9ARCH</name>
<dbReference type="GO" id="GO:0005829">
    <property type="term" value="C:cytosol"/>
    <property type="evidence" value="ECO:0007669"/>
    <property type="project" value="TreeGrafter"/>
</dbReference>
<dbReference type="RefSeq" id="WP_010192644.1">
    <property type="nucleotide sequence ID" value="NZ_AHJG01000193.1"/>
</dbReference>